<evidence type="ECO:0000313" key="5">
    <source>
        <dbReference type="Proteomes" id="UP000737018"/>
    </source>
</evidence>
<dbReference type="Gene3D" id="3.30.40.10">
    <property type="entry name" value="Zinc/RING finger domain, C3HC4 (zinc finger)"/>
    <property type="match status" value="1"/>
</dbReference>
<evidence type="ECO:0000313" key="4">
    <source>
        <dbReference type="EMBL" id="KAF3960127.1"/>
    </source>
</evidence>
<accession>A0A8J4QWP1</accession>
<dbReference type="AlphaFoldDB" id="A0A8J4QWP1"/>
<organism evidence="4 5">
    <name type="scientific">Castanea mollissima</name>
    <name type="common">Chinese chestnut</name>
    <dbReference type="NCBI Taxonomy" id="60419"/>
    <lineage>
        <taxon>Eukaryota</taxon>
        <taxon>Viridiplantae</taxon>
        <taxon>Streptophyta</taxon>
        <taxon>Embryophyta</taxon>
        <taxon>Tracheophyta</taxon>
        <taxon>Spermatophyta</taxon>
        <taxon>Magnoliopsida</taxon>
        <taxon>eudicotyledons</taxon>
        <taxon>Gunneridae</taxon>
        <taxon>Pentapetalae</taxon>
        <taxon>rosids</taxon>
        <taxon>fabids</taxon>
        <taxon>Fagales</taxon>
        <taxon>Fagaceae</taxon>
        <taxon>Castanea</taxon>
    </lineage>
</organism>
<dbReference type="InterPro" id="IPR013083">
    <property type="entry name" value="Znf_RING/FYVE/PHD"/>
</dbReference>
<keyword evidence="1" id="KW-0479">Metal-binding</keyword>
<reference evidence="4" key="1">
    <citation type="submission" date="2020-03" db="EMBL/GenBank/DDBJ databases">
        <title>Castanea mollissima Vanexum genome sequencing.</title>
        <authorList>
            <person name="Staton M."/>
        </authorList>
    </citation>
    <scope>NUCLEOTIDE SEQUENCE</scope>
    <source>
        <tissue evidence="4">Leaf</tissue>
    </source>
</reference>
<dbReference type="PANTHER" id="PTHR46694:SF1">
    <property type="entry name" value="AT-RICH INTERACTIVE DOMAIN-CONTAINING PROTEIN 4"/>
    <property type="match status" value="1"/>
</dbReference>
<dbReference type="GO" id="GO:0008270">
    <property type="term" value="F:zinc ion binding"/>
    <property type="evidence" value="ECO:0007669"/>
    <property type="project" value="UniProtKB-KW"/>
</dbReference>
<sequence>MLTPQGVGNTLKRHYETYLLEYELAHDDVDGECCLLCHSSAAGDWVNCGICGEWAHFGCDRRQGLGAFKDYAKTDGLEYICPHCSITNFKKKPQKVGNGVPQGSMISRPLRLWGKGQGVEKHTSR</sequence>
<dbReference type="EMBL" id="JRKL02002175">
    <property type="protein sequence ID" value="KAF3960127.1"/>
    <property type="molecule type" value="Genomic_DNA"/>
</dbReference>
<gene>
    <name evidence="4" type="ORF">CMV_015136</name>
</gene>
<dbReference type="SUPFAM" id="SSF57903">
    <property type="entry name" value="FYVE/PHD zinc finger"/>
    <property type="match status" value="1"/>
</dbReference>
<comment type="caution">
    <text evidence="4">The sequence shown here is derived from an EMBL/GenBank/DDBJ whole genome shotgun (WGS) entry which is preliminary data.</text>
</comment>
<keyword evidence="5" id="KW-1185">Reference proteome</keyword>
<evidence type="ECO:0000256" key="3">
    <source>
        <dbReference type="ARBA" id="ARBA00022833"/>
    </source>
</evidence>
<dbReference type="PANTHER" id="PTHR46694">
    <property type="entry name" value="AT-RICH INTERACTIVE DOMAIN-CONTAINING PROTEIN 4"/>
    <property type="match status" value="1"/>
</dbReference>
<dbReference type="Proteomes" id="UP000737018">
    <property type="component" value="Unassembled WGS sequence"/>
</dbReference>
<keyword evidence="3" id="KW-0862">Zinc</keyword>
<proteinExistence type="predicted"/>
<dbReference type="InterPro" id="IPR011011">
    <property type="entry name" value="Znf_FYVE_PHD"/>
</dbReference>
<protein>
    <submittedName>
        <fullName evidence="4">Uncharacterized protein</fullName>
    </submittedName>
</protein>
<keyword evidence="2" id="KW-0863">Zinc-finger</keyword>
<dbReference type="InterPro" id="IPR042293">
    <property type="entry name" value="ARID4"/>
</dbReference>
<evidence type="ECO:0000256" key="2">
    <source>
        <dbReference type="ARBA" id="ARBA00022771"/>
    </source>
</evidence>
<name>A0A8J4QWP1_9ROSI</name>
<dbReference type="OrthoDB" id="1728246at2759"/>
<evidence type="ECO:0000256" key="1">
    <source>
        <dbReference type="ARBA" id="ARBA00022723"/>
    </source>
</evidence>